<gene>
    <name evidence="6" type="ORF">MNY58_10655</name>
</gene>
<dbReference type="SMART" id="SM00487">
    <property type="entry name" value="DEXDc"/>
    <property type="match status" value="1"/>
</dbReference>
<evidence type="ECO:0000256" key="1">
    <source>
        <dbReference type="ARBA" id="ARBA00022741"/>
    </source>
</evidence>
<dbReference type="GO" id="GO:0004386">
    <property type="term" value="F:helicase activity"/>
    <property type="evidence" value="ECO:0007669"/>
    <property type="project" value="UniProtKB-KW"/>
</dbReference>
<keyword evidence="6" id="KW-0347">Helicase</keyword>
<dbReference type="SMART" id="SM00490">
    <property type="entry name" value="HELICc"/>
    <property type="match status" value="1"/>
</dbReference>
<evidence type="ECO:0000313" key="6">
    <source>
        <dbReference type="EMBL" id="UQW81030.1"/>
    </source>
</evidence>
<reference evidence="6" key="1">
    <citation type="submission" date="2022-03" db="EMBL/GenBank/DDBJ databases">
        <title>Complete Genome Sequence of Staphylococcus edaphicus strain CCM 8731.</title>
        <authorList>
            <person name="Rimmer C.O."/>
            <person name="Thomas J.C."/>
        </authorList>
    </citation>
    <scope>NUCLEOTIDE SEQUENCE</scope>
    <source>
        <strain evidence="6">CCM 8731</strain>
    </source>
</reference>
<dbReference type="Pfam" id="PF04851">
    <property type="entry name" value="ResIII"/>
    <property type="match status" value="1"/>
</dbReference>
<evidence type="ECO:0000256" key="2">
    <source>
        <dbReference type="ARBA" id="ARBA00022840"/>
    </source>
</evidence>
<keyword evidence="1" id="KW-0547">Nucleotide-binding</keyword>
<dbReference type="Gene3D" id="3.40.50.300">
    <property type="entry name" value="P-loop containing nucleotide triphosphate hydrolases"/>
    <property type="match status" value="2"/>
</dbReference>
<feature type="domain" description="Helicase ATP-binding" evidence="4">
    <location>
        <begin position="113"/>
        <end position="264"/>
    </location>
</feature>
<keyword evidence="7" id="KW-1185">Reference proteome</keyword>
<name>A0ABY4QBC1_9STAP</name>
<dbReference type="InterPro" id="IPR014001">
    <property type="entry name" value="Helicase_ATP-bd"/>
</dbReference>
<dbReference type="PROSITE" id="PS51194">
    <property type="entry name" value="HELICASE_CTER"/>
    <property type="match status" value="1"/>
</dbReference>
<evidence type="ECO:0000256" key="3">
    <source>
        <dbReference type="ARBA" id="ARBA00023125"/>
    </source>
</evidence>
<evidence type="ECO:0000313" key="7">
    <source>
        <dbReference type="Proteomes" id="UP001056588"/>
    </source>
</evidence>
<dbReference type="PANTHER" id="PTHR30580:SF1">
    <property type="entry name" value="COMF OPERON PROTEIN 1"/>
    <property type="match status" value="1"/>
</dbReference>
<keyword evidence="3" id="KW-0238">DNA-binding</keyword>
<dbReference type="EMBL" id="CP093217">
    <property type="protein sequence ID" value="UQW81030.1"/>
    <property type="molecule type" value="Genomic_DNA"/>
</dbReference>
<dbReference type="InterPro" id="IPR001650">
    <property type="entry name" value="Helicase_C-like"/>
</dbReference>
<keyword evidence="6" id="KW-0378">Hydrolase</keyword>
<dbReference type="Pfam" id="PF00271">
    <property type="entry name" value="Helicase_C"/>
    <property type="match status" value="1"/>
</dbReference>
<dbReference type="InterPro" id="IPR006935">
    <property type="entry name" value="Helicase/UvrB_N"/>
</dbReference>
<accession>A0ABY4QBC1</accession>
<proteinExistence type="predicted"/>
<dbReference type="SUPFAM" id="SSF52540">
    <property type="entry name" value="P-loop containing nucleoside triphosphate hydrolases"/>
    <property type="match status" value="1"/>
</dbReference>
<evidence type="ECO:0000259" key="5">
    <source>
        <dbReference type="PROSITE" id="PS51194"/>
    </source>
</evidence>
<keyword evidence="2" id="KW-0067">ATP-binding</keyword>
<sequence length="434" mass="50403">MEVRQIKYYGRLISDKTLVTNEIIDKISTGVIKKDGVWNCLQCHTKQSHHFYKYNSPFLNKEIVYCRHCINLGRMDNINLIFFVKSKNVISQGIYHLDFQLSEQQAFASSIIVQAIKAYECKILYAVTGAGKTEMVFEGIQYARSHGYNIAIVSPRVDVVIEISIRIKKAFSFEQIDVLYQGQMQRFDGHFVIATVHQLYRFKRHFDLIIVDEVDAFPLTMDLSLQAAVKHASKVRHAHIFMTATPPRHLLKTMNESDIITLPARFHRHPLPVPRFKYFKLKQHKQQYTLLNILNRQIEAGRYTLVFFDNIDLMKAVYLNYKKEINALTYVHSEDALRFEKINDLRKGTYSVVFTTTILERGFTMSNLDVIVCNSQLFNMSALIQMAGRVGRMKSDPTGLVLFLHEGITLNMLKARKHILKMNRLAIEKRWIDG</sequence>
<dbReference type="PROSITE" id="PS51192">
    <property type="entry name" value="HELICASE_ATP_BIND_1"/>
    <property type="match status" value="1"/>
</dbReference>
<protein>
    <submittedName>
        <fullName evidence="6">DEAD/DEAH box helicase family protein</fullName>
    </submittedName>
</protein>
<dbReference type="InterPro" id="IPR027417">
    <property type="entry name" value="P-loop_NTPase"/>
</dbReference>
<dbReference type="Proteomes" id="UP001056588">
    <property type="component" value="Chromosome"/>
</dbReference>
<feature type="domain" description="Helicase C-terminal" evidence="5">
    <location>
        <begin position="285"/>
        <end position="434"/>
    </location>
</feature>
<evidence type="ECO:0000259" key="4">
    <source>
        <dbReference type="PROSITE" id="PS51192"/>
    </source>
</evidence>
<dbReference type="PANTHER" id="PTHR30580">
    <property type="entry name" value="PRIMOSOMAL PROTEIN N"/>
    <property type="match status" value="1"/>
</dbReference>
<organism evidence="6 7">
    <name type="scientific">Staphylococcus edaphicus</name>
    <dbReference type="NCBI Taxonomy" id="1955013"/>
    <lineage>
        <taxon>Bacteria</taxon>
        <taxon>Bacillati</taxon>
        <taxon>Bacillota</taxon>
        <taxon>Bacilli</taxon>
        <taxon>Bacillales</taxon>
        <taxon>Staphylococcaceae</taxon>
        <taxon>Staphylococcus</taxon>
    </lineage>
</organism>